<keyword evidence="3" id="KW-1185">Reference proteome</keyword>
<protein>
    <submittedName>
        <fullName evidence="2">Uncharacterized protein</fullName>
    </submittedName>
</protein>
<keyword evidence="1" id="KW-0812">Transmembrane</keyword>
<feature type="transmembrane region" description="Helical" evidence="1">
    <location>
        <begin position="6"/>
        <end position="23"/>
    </location>
</feature>
<accession>A0A0V8JNB2</accession>
<dbReference type="RefSeq" id="WP_025909959.1">
    <property type="nucleotide sequence ID" value="NZ_KQ758640.1"/>
</dbReference>
<gene>
    <name evidence="2" type="ORF">AS180_08250</name>
</gene>
<evidence type="ECO:0000313" key="2">
    <source>
        <dbReference type="EMBL" id="KSU88412.1"/>
    </source>
</evidence>
<name>A0A0V8JNB2_9BACI</name>
<sequence>MTSARILFLGIFFIGIMVVISYMDNESQEYFEAVSPLSLDSGEVEASSNDEDVEMSLKNVLITTERINGFDVEVYEEYEVYTNEEGEVVDRVATGHYQTLRYKATNE</sequence>
<reference evidence="2 3" key="1">
    <citation type="submission" date="2015-11" db="EMBL/GenBank/DDBJ databases">
        <title>Bacillus caseinolyticus sp nov.</title>
        <authorList>
            <person name="Dastager S.G."/>
            <person name="Mawlankar R."/>
        </authorList>
    </citation>
    <scope>NUCLEOTIDE SEQUENCE [LARGE SCALE GENOMIC DNA]</scope>
    <source>
        <strain evidence="2 3">SGD-V-76</strain>
    </source>
</reference>
<organism evidence="2 3">
    <name type="scientific">Priestia veravalensis</name>
    <dbReference type="NCBI Taxonomy" id="1414648"/>
    <lineage>
        <taxon>Bacteria</taxon>
        <taxon>Bacillati</taxon>
        <taxon>Bacillota</taxon>
        <taxon>Bacilli</taxon>
        <taxon>Bacillales</taxon>
        <taxon>Bacillaceae</taxon>
        <taxon>Priestia</taxon>
    </lineage>
</organism>
<dbReference type="Proteomes" id="UP000053681">
    <property type="component" value="Unassembled WGS sequence"/>
</dbReference>
<dbReference type="AlphaFoldDB" id="A0A0V8JNB2"/>
<evidence type="ECO:0000256" key="1">
    <source>
        <dbReference type="SAM" id="Phobius"/>
    </source>
</evidence>
<comment type="caution">
    <text evidence="2">The sequence shown here is derived from an EMBL/GenBank/DDBJ whole genome shotgun (WGS) entry which is preliminary data.</text>
</comment>
<dbReference type="EMBL" id="LNQP01000024">
    <property type="protein sequence ID" value="KSU88412.1"/>
    <property type="molecule type" value="Genomic_DNA"/>
</dbReference>
<keyword evidence="1" id="KW-1133">Transmembrane helix</keyword>
<proteinExistence type="predicted"/>
<keyword evidence="1" id="KW-0472">Membrane</keyword>
<evidence type="ECO:0000313" key="3">
    <source>
        <dbReference type="Proteomes" id="UP000053681"/>
    </source>
</evidence>
<dbReference type="GeneID" id="93682900"/>